<evidence type="ECO:0000256" key="6">
    <source>
        <dbReference type="ARBA" id="ARBA00023110"/>
    </source>
</evidence>
<name>A0A5C7EIL6_9PROT</name>
<dbReference type="InterPro" id="IPR008880">
    <property type="entry name" value="Trigger_fac_C"/>
</dbReference>
<dbReference type="GO" id="GO:0044183">
    <property type="term" value="F:protein folding chaperone"/>
    <property type="evidence" value="ECO:0007669"/>
    <property type="project" value="TreeGrafter"/>
</dbReference>
<reference evidence="15 16" key="1">
    <citation type="submission" date="2019-08" db="EMBL/GenBank/DDBJ databases">
        <title>Pelomicrobium methylotrophicum gen. nov., sp. nov. a moderately thermophilic, facultatively anaerobic, lithoautotrophic and methylotrophic bacterium isolated from a terrestrial mud volcano.</title>
        <authorList>
            <person name="Slobodkina G.B."/>
            <person name="Merkel A.Y."/>
            <person name="Slobodkin A.I."/>
        </authorList>
    </citation>
    <scope>NUCLEOTIDE SEQUENCE [LARGE SCALE GENOMIC DNA]</scope>
    <source>
        <strain evidence="15 16">SM250</strain>
    </source>
</reference>
<dbReference type="GO" id="GO:0015031">
    <property type="term" value="P:protein transport"/>
    <property type="evidence" value="ECO:0007669"/>
    <property type="project" value="UniProtKB-UniRule"/>
</dbReference>
<evidence type="ECO:0000256" key="10">
    <source>
        <dbReference type="ARBA" id="ARBA00029986"/>
    </source>
</evidence>
<dbReference type="HAMAP" id="MF_00303">
    <property type="entry name" value="Trigger_factor_Tig"/>
    <property type="match status" value="1"/>
</dbReference>
<dbReference type="InterPro" id="IPR001179">
    <property type="entry name" value="PPIase_FKBP_dom"/>
</dbReference>
<dbReference type="InterPro" id="IPR036611">
    <property type="entry name" value="Trigger_fac_ribosome-bd_sf"/>
</dbReference>
<dbReference type="PANTHER" id="PTHR30560">
    <property type="entry name" value="TRIGGER FACTOR CHAPERONE AND PEPTIDYL-PROLYL CIS/TRANS ISOMERASE"/>
    <property type="match status" value="1"/>
</dbReference>
<evidence type="ECO:0000256" key="13">
    <source>
        <dbReference type="RuleBase" id="RU003914"/>
    </source>
</evidence>
<dbReference type="SUPFAM" id="SSF102735">
    <property type="entry name" value="Trigger factor ribosome-binding domain"/>
    <property type="match status" value="1"/>
</dbReference>
<dbReference type="RefSeq" id="WP_147800265.1">
    <property type="nucleotide sequence ID" value="NZ_VPFL01000015.1"/>
</dbReference>
<dbReference type="GO" id="GO:0003755">
    <property type="term" value="F:peptidyl-prolyl cis-trans isomerase activity"/>
    <property type="evidence" value="ECO:0007669"/>
    <property type="project" value="UniProtKB-UniRule"/>
</dbReference>
<dbReference type="NCBIfam" id="TIGR00115">
    <property type="entry name" value="tig"/>
    <property type="match status" value="1"/>
</dbReference>
<dbReference type="OrthoDB" id="9767721at2"/>
<dbReference type="FunFam" id="3.10.50.40:FF:000001">
    <property type="entry name" value="Trigger factor"/>
    <property type="match status" value="1"/>
</dbReference>
<gene>
    <name evidence="11" type="primary">tig</name>
    <name evidence="15" type="ORF">FR698_11060</name>
</gene>
<dbReference type="GO" id="GO:0051301">
    <property type="term" value="P:cell division"/>
    <property type="evidence" value="ECO:0007669"/>
    <property type="project" value="UniProtKB-KW"/>
</dbReference>
<keyword evidence="7 11" id="KW-0143">Chaperone</keyword>
<dbReference type="InterPro" id="IPR046357">
    <property type="entry name" value="PPIase_dom_sf"/>
</dbReference>
<dbReference type="Proteomes" id="UP000321201">
    <property type="component" value="Unassembled WGS sequence"/>
</dbReference>
<keyword evidence="6 11" id="KW-0697">Rotamase</keyword>
<evidence type="ECO:0000256" key="1">
    <source>
        <dbReference type="ARBA" id="ARBA00000971"/>
    </source>
</evidence>
<dbReference type="GO" id="GO:0043022">
    <property type="term" value="F:ribosome binding"/>
    <property type="evidence" value="ECO:0007669"/>
    <property type="project" value="TreeGrafter"/>
</dbReference>
<dbReference type="InterPro" id="IPR037041">
    <property type="entry name" value="Trigger_fac_C_sf"/>
</dbReference>
<dbReference type="EMBL" id="VPFL01000015">
    <property type="protein sequence ID" value="TXF11249.1"/>
    <property type="molecule type" value="Genomic_DNA"/>
</dbReference>
<proteinExistence type="inferred from homology"/>
<accession>A0A5C7EIL6</accession>
<sequence>MQIHLENLGALKRRLDVSLPQSQIEAEVESRLKRIARTAKMHGFRPGKVPLKVIAQTYGPQVRQEVLGETVQRSFAEAVRERNLKVAGFPRFEPKPAPEGSADFQYSATFEIYPEVKLGDLTAVTIERPVHEVTEADVDQTIEALRKQRITFAAVERAAEQGDRLTIDYQGTLDGQGFEGHQGQGVTVLLGEGRLLPEFEQNLLGARAGETKRFEVRFPEDDHRKEVAGKTVTFEVTVRSVEAPRLPEVDAEFASSLGIADGDLEKMRSEVRANVEREVKRRLQARLKENVMQALLDTSSLELPQALVEAEQHRLADSARQDLQARGIKVEGAPLPLELFVEQAQRRVKLGLILAEMVKVHGLHAKPAQVRAIVEELAQSYEHPEEVVKWYYSKPERLNDAEALALEENVVNWVLSQAKVVDKPVGFDELTGK</sequence>
<comment type="domain">
    <text evidence="11">Consists of 3 domains; the N-terminus binds the ribosome, the middle domain has PPIase activity, while the C-terminus has intrinsic chaperone activity on its own.</text>
</comment>
<dbReference type="PROSITE" id="PS50059">
    <property type="entry name" value="FKBP_PPIASE"/>
    <property type="match status" value="1"/>
</dbReference>
<evidence type="ECO:0000256" key="5">
    <source>
        <dbReference type="ARBA" id="ARBA00022618"/>
    </source>
</evidence>
<organism evidence="15 16">
    <name type="scientific">Pelomicrobium methylotrophicum</name>
    <dbReference type="NCBI Taxonomy" id="2602750"/>
    <lineage>
        <taxon>Bacteria</taxon>
        <taxon>Pseudomonadati</taxon>
        <taxon>Pseudomonadota</taxon>
        <taxon>Hydrogenophilia</taxon>
        <taxon>Hydrogenophilia incertae sedis</taxon>
        <taxon>Pelomicrobium</taxon>
    </lineage>
</organism>
<evidence type="ECO:0000256" key="11">
    <source>
        <dbReference type="HAMAP-Rule" id="MF_00303"/>
    </source>
</evidence>
<dbReference type="InterPro" id="IPR005215">
    <property type="entry name" value="Trig_fac"/>
</dbReference>
<evidence type="ECO:0000313" key="16">
    <source>
        <dbReference type="Proteomes" id="UP000321201"/>
    </source>
</evidence>
<keyword evidence="5 11" id="KW-0132">Cell division</keyword>
<dbReference type="Pfam" id="PF05698">
    <property type="entry name" value="Trigger_C"/>
    <property type="match status" value="1"/>
</dbReference>
<comment type="function">
    <text evidence="11">Involved in protein export. Acts as a chaperone by maintaining the newly synthesized protein in an open conformation. Functions as a peptidyl-prolyl cis-trans isomerase.</text>
</comment>
<evidence type="ECO:0000256" key="12">
    <source>
        <dbReference type="PROSITE-ProRule" id="PRU00277"/>
    </source>
</evidence>
<comment type="similarity">
    <text evidence="2 11 13">Belongs to the FKBP-type PPIase family. Tig subfamily.</text>
</comment>
<dbReference type="GO" id="GO:0051083">
    <property type="term" value="P:'de novo' cotranslational protein folding"/>
    <property type="evidence" value="ECO:0007669"/>
    <property type="project" value="TreeGrafter"/>
</dbReference>
<dbReference type="SUPFAM" id="SSF109998">
    <property type="entry name" value="Triger factor/SurA peptide-binding domain-like"/>
    <property type="match status" value="1"/>
</dbReference>
<evidence type="ECO:0000256" key="3">
    <source>
        <dbReference type="ARBA" id="ARBA00013194"/>
    </source>
</evidence>
<dbReference type="PIRSF" id="PIRSF003095">
    <property type="entry name" value="Trigger_factor"/>
    <property type="match status" value="1"/>
</dbReference>
<evidence type="ECO:0000259" key="14">
    <source>
        <dbReference type="PROSITE" id="PS50059"/>
    </source>
</evidence>
<evidence type="ECO:0000256" key="8">
    <source>
        <dbReference type="ARBA" id="ARBA00023235"/>
    </source>
</evidence>
<dbReference type="FunCoup" id="A0A5C7EIL6">
    <property type="interactions" value="670"/>
</dbReference>
<dbReference type="Pfam" id="PF00254">
    <property type="entry name" value="FKBP_C"/>
    <property type="match status" value="1"/>
</dbReference>
<dbReference type="Gene3D" id="3.30.70.1050">
    <property type="entry name" value="Trigger factor ribosome-binding domain"/>
    <property type="match status" value="1"/>
</dbReference>
<dbReference type="Gene3D" id="1.10.3120.10">
    <property type="entry name" value="Trigger factor, C-terminal domain"/>
    <property type="match status" value="1"/>
</dbReference>
<dbReference type="InterPro" id="IPR027304">
    <property type="entry name" value="Trigger_fact/SurA_dom_sf"/>
</dbReference>
<dbReference type="SUPFAM" id="SSF54534">
    <property type="entry name" value="FKBP-like"/>
    <property type="match status" value="1"/>
</dbReference>
<keyword evidence="16" id="KW-1185">Reference proteome</keyword>
<evidence type="ECO:0000313" key="15">
    <source>
        <dbReference type="EMBL" id="TXF11249.1"/>
    </source>
</evidence>
<dbReference type="GO" id="GO:0043335">
    <property type="term" value="P:protein unfolding"/>
    <property type="evidence" value="ECO:0007669"/>
    <property type="project" value="TreeGrafter"/>
</dbReference>
<evidence type="ECO:0000256" key="9">
    <source>
        <dbReference type="ARBA" id="ARBA00023306"/>
    </source>
</evidence>
<dbReference type="InParanoid" id="A0A5C7EIL6"/>
<feature type="domain" description="PPIase FKBP-type" evidence="14">
    <location>
        <begin position="162"/>
        <end position="216"/>
    </location>
</feature>
<dbReference type="EC" id="5.2.1.8" evidence="3 11"/>
<comment type="catalytic activity">
    <reaction evidence="1 11 12">
        <text>[protein]-peptidylproline (omega=180) = [protein]-peptidylproline (omega=0)</text>
        <dbReference type="Rhea" id="RHEA:16237"/>
        <dbReference type="Rhea" id="RHEA-COMP:10747"/>
        <dbReference type="Rhea" id="RHEA-COMP:10748"/>
        <dbReference type="ChEBI" id="CHEBI:83833"/>
        <dbReference type="ChEBI" id="CHEBI:83834"/>
        <dbReference type="EC" id="5.2.1.8"/>
    </reaction>
</comment>
<dbReference type="Gene3D" id="3.10.50.40">
    <property type="match status" value="1"/>
</dbReference>
<evidence type="ECO:0000256" key="2">
    <source>
        <dbReference type="ARBA" id="ARBA00005464"/>
    </source>
</evidence>
<evidence type="ECO:0000256" key="7">
    <source>
        <dbReference type="ARBA" id="ARBA00023186"/>
    </source>
</evidence>
<keyword evidence="9 11" id="KW-0131">Cell cycle</keyword>
<dbReference type="AlphaFoldDB" id="A0A5C7EIL6"/>
<dbReference type="Pfam" id="PF05697">
    <property type="entry name" value="Trigger_N"/>
    <property type="match status" value="1"/>
</dbReference>
<dbReference type="GO" id="GO:0005737">
    <property type="term" value="C:cytoplasm"/>
    <property type="evidence" value="ECO:0007669"/>
    <property type="project" value="UniProtKB-SubCell"/>
</dbReference>
<keyword evidence="11" id="KW-0963">Cytoplasm</keyword>
<comment type="subcellular location">
    <subcellularLocation>
        <location evidence="11">Cytoplasm</location>
    </subcellularLocation>
    <text evidence="11">About half TF is bound to the ribosome near the polypeptide exit tunnel while the other half is free in the cytoplasm.</text>
</comment>
<comment type="caution">
    <text evidence="15">The sequence shown here is derived from an EMBL/GenBank/DDBJ whole genome shotgun (WGS) entry which is preliminary data.</text>
</comment>
<dbReference type="PANTHER" id="PTHR30560:SF3">
    <property type="entry name" value="TRIGGER FACTOR-LIKE PROTEIN TIG, CHLOROPLASTIC"/>
    <property type="match status" value="1"/>
</dbReference>
<keyword evidence="8 11" id="KW-0413">Isomerase</keyword>
<dbReference type="InterPro" id="IPR008881">
    <property type="entry name" value="Trigger_fac_ribosome-bd_bac"/>
</dbReference>
<protein>
    <recommendedName>
        <fullName evidence="4 11">Trigger factor</fullName>
        <shortName evidence="11">TF</shortName>
        <ecNumber evidence="3 11">5.2.1.8</ecNumber>
    </recommendedName>
    <alternativeName>
        <fullName evidence="10 11">PPIase</fullName>
    </alternativeName>
</protein>
<evidence type="ECO:0000256" key="4">
    <source>
        <dbReference type="ARBA" id="ARBA00016902"/>
    </source>
</evidence>